<dbReference type="GO" id="GO:0006355">
    <property type="term" value="P:regulation of DNA-templated transcription"/>
    <property type="evidence" value="ECO:0007669"/>
    <property type="project" value="InterPro"/>
</dbReference>
<accession>A0A1F6F028</accession>
<gene>
    <name evidence="1" type="ORF">A3J11_01280</name>
</gene>
<name>A0A1F6F028_9BACT</name>
<reference evidence="1 2" key="1">
    <citation type="journal article" date="2016" name="Nat. Commun.">
        <title>Thousands of microbial genomes shed light on interconnected biogeochemical processes in an aquifer system.</title>
        <authorList>
            <person name="Anantharaman K."/>
            <person name="Brown C.T."/>
            <person name="Hug L.A."/>
            <person name="Sharon I."/>
            <person name="Castelle C.J."/>
            <person name="Probst A.J."/>
            <person name="Thomas B.C."/>
            <person name="Singh A."/>
            <person name="Wilkins M.J."/>
            <person name="Karaoz U."/>
            <person name="Brodie E.L."/>
            <person name="Williams K.H."/>
            <person name="Hubbard S.S."/>
            <person name="Banfield J.F."/>
        </authorList>
    </citation>
    <scope>NUCLEOTIDE SEQUENCE [LARGE SCALE GENOMIC DNA]</scope>
</reference>
<sequence length="91" mass="10295">MSTKTTITIKTDKKLRDAAKCTAAKLGIPLTTVMNAQLAQFVSEGRFEVSLTPRPEKIREWERMSEEMDRHPERSKAYDNVEDLLAGLDLA</sequence>
<dbReference type="Proteomes" id="UP000178919">
    <property type="component" value="Unassembled WGS sequence"/>
</dbReference>
<comment type="caution">
    <text evidence="1">The sequence shown here is derived from an EMBL/GenBank/DDBJ whole genome shotgun (WGS) entry which is preliminary data.</text>
</comment>
<proteinExistence type="predicted"/>
<dbReference type="EMBL" id="MFMJ01000024">
    <property type="protein sequence ID" value="OGG79228.1"/>
    <property type="molecule type" value="Genomic_DNA"/>
</dbReference>
<dbReference type="AlphaFoldDB" id="A0A1F6F028"/>
<dbReference type="Gene3D" id="1.10.1220.10">
    <property type="entry name" value="Met repressor-like"/>
    <property type="match status" value="1"/>
</dbReference>
<organism evidence="1 2">
    <name type="scientific">Candidatus Kaiserbacteria bacterium RIFCSPLOWO2_02_FULL_55_12</name>
    <dbReference type="NCBI Taxonomy" id="1798522"/>
    <lineage>
        <taxon>Bacteria</taxon>
        <taxon>Candidatus Kaiseribacteriota</taxon>
    </lineage>
</organism>
<protein>
    <recommendedName>
        <fullName evidence="3">Damage-inducible protein J</fullName>
    </recommendedName>
</protein>
<evidence type="ECO:0008006" key="3">
    <source>
        <dbReference type="Google" id="ProtNLM"/>
    </source>
</evidence>
<evidence type="ECO:0000313" key="1">
    <source>
        <dbReference type="EMBL" id="OGG79228.1"/>
    </source>
</evidence>
<dbReference type="InterPro" id="IPR013321">
    <property type="entry name" value="Arc_rbn_hlx_hlx"/>
</dbReference>
<evidence type="ECO:0000313" key="2">
    <source>
        <dbReference type="Proteomes" id="UP000178919"/>
    </source>
</evidence>